<dbReference type="PANTHER" id="PTHR31162:SF0">
    <property type="entry name" value="MALIC ACID TRANSPORT PROTEIN"/>
    <property type="match status" value="1"/>
</dbReference>
<feature type="transmembrane region" description="Helical" evidence="5">
    <location>
        <begin position="224"/>
        <end position="244"/>
    </location>
</feature>
<gene>
    <name evidence="6" type="ORF">BXZ70DRAFT_285733</name>
</gene>
<evidence type="ECO:0000256" key="3">
    <source>
        <dbReference type="ARBA" id="ARBA00022989"/>
    </source>
</evidence>
<dbReference type="CDD" id="cd09317">
    <property type="entry name" value="TDT_Mae1_like"/>
    <property type="match status" value="1"/>
</dbReference>
<keyword evidence="2 5" id="KW-0812">Transmembrane</keyword>
<dbReference type="Gene3D" id="1.50.10.150">
    <property type="entry name" value="Voltage-dependent anion channel"/>
    <property type="match status" value="1"/>
</dbReference>
<dbReference type="InterPro" id="IPR004695">
    <property type="entry name" value="SLAC1/Mae1/Ssu1/TehA"/>
</dbReference>
<accession>A0A8K0UXR0</accession>
<dbReference type="OrthoDB" id="2901184at2759"/>
<evidence type="ECO:0000256" key="2">
    <source>
        <dbReference type="ARBA" id="ARBA00022692"/>
    </source>
</evidence>
<feature type="transmembrane region" description="Helical" evidence="5">
    <location>
        <begin position="80"/>
        <end position="103"/>
    </location>
</feature>
<sequence length="460" mass="50508">MSQDTLNNPPAATKTMGFDGFAGLPGRMSVHVARVNRLSRLIHGWSWQAYPIGMGTAAVYVCLAGVDPTPSHGLHVVQTIFYFLNIGLFLLNTTTLLLQLLLYPRQAVRLVLDPGKGIFVPLIVLSFATIIIGTVNYTAGGDVNLSPTVIYALFWVYIGFALVVCFPMLMIWFNHPHDLTTFTPAWAFLVFPMMLGGVVASNVLRVLDPADVRALGVLMTGYVFQGLGFFMTLFYVCIYIIRIMTTGFLEGHQASGAFVACGPPGFTALALMNLGESARSILTAQNLVSPMAGEIWYATSVLSALLLFGLAVFFFAFGVLPYWFKLHKRLSEILGCWALTFPNVGWILATRKIGDIFNLESFRIWNLIMTILMCLTWLVLFYFTGLALLRGKIFTASPEETLRDSRLKRPDLEMALAASTQVGLGVVSVMNSEGVRETQVINASSTVTTVHVAEPSTKTQ</sequence>
<dbReference type="InterPro" id="IPR030185">
    <property type="entry name" value="Mae1"/>
</dbReference>
<feature type="transmembrane region" description="Helical" evidence="5">
    <location>
        <begin position="256"/>
        <end position="275"/>
    </location>
</feature>
<dbReference type="Pfam" id="PF03595">
    <property type="entry name" value="SLAC1"/>
    <property type="match status" value="1"/>
</dbReference>
<reference evidence="6" key="1">
    <citation type="journal article" date="2021" name="New Phytol.">
        <title>Evolutionary innovations through gain and loss of genes in the ectomycorrhizal Boletales.</title>
        <authorList>
            <person name="Wu G."/>
            <person name="Miyauchi S."/>
            <person name="Morin E."/>
            <person name="Kuo A."/>
            <person name="Drula E."/>
            <person name="Varga T."/>
            <person name="Kohler A."/>
            <person name="Feng B."/>
            <person name="Cao Y."/>
            <person name="Lipzen A."/>
            <person name="Daum C."/>
            <person name="Hundley H."/>
            <person name="Pangilinan J."/>
            <person name="Johnson J."/>
            <person name="Barry K."/>
            <person name="LaButti K."/>
            <person name="Ng V."/>
            <person name="Ahrendt S."/>
            <person name="Min B."/>
            <person name="Choi I.G."/>
            <person name="Park H."/>
            <person name="Plett J.M."/>
            <person name="Magnuson J."/>
            <person name="Spatafora J.W."/>
            <person name="Nagy L.G."/>
            <person name="Henrissat B."/>
            <person name="Grigoriev I.V."/>
            <person name="Yang Z.L."/>
            <person name="Xu J."/>
            <person name="Martin F.M."/>
        </authorList>
    </citation>
    <scope>NUCLEOTIDE SEQUENCE</scope>
    <source>
        <strain evidence="6">KKN 215</strain>
    </source>
</reference>
<evidence type="ECO:0000313" key="6">
    <source>
        <dbReference type="EMBL" id="KAH8107242.1"/>
    </source>
</evidence>
<keyword evidence="3 5" id="KW-1133">Transmembrane helix</keyword>
<dbReference type="AlphaFoldDB" id="A0A8K0UXR0"/>
<feature type="transmembrane region" description="Helical" evidence="5">
    <location>
        <begin position="330"/>
        <end position="349"/>
    </location>
</feature>
<organism evidence="6 7">
    <name type="scientific">Cristinia sonorae</name>
    <dbReference type="NCBI Taxonomy" id="1940300"/>
    <lineage>
        <taxon>Eukaryota</taxon>
        <taxon>Fungi</taxon>
        <taxon>Dikarya</taxon>
        <taxon>Basidiomycota</taxon>
        <taxon>Agaricomycotina</taxon>
        <taxon>Agaricomycetes</taxon>
        <taxon>Agaricomycetidae</taxon>
        <taxon>Agaricales</taxon>
        <taxon>Pleurotineae</taxon>
        <taxon>Stephanosporaceae</taxon>
        <taxon>Cristinia</taxon>
    </lineage>
</organism>
<evidence type="ECO:0000256" key="1">
    <source>
        <dbReference type="ARBA" id="ARBA00004141"/>
    </source>
</evidence>
<feature type="transmembrane region" description="Helical" evidence="5">
    <location>
        <begin position="185"/>
        <end position="204"/>
    </location>
</feature>
<proteinExistence type="predicted"/>
<dbReference type="EMBL" id="JAEVFJ010000002">
    <property type="protein sequence ID" value="KAH8107242.1"/>
    <property type="molecule type" value="Genomic_DNA"/>
</dbReference>
<evidence type="ECO:0000256" key="5">
    <source>
        <dbReference type="SAM" id="Phobius"/>
    </source>
</evidence>
<dbReference type="InterPro" id="IPR038665">
    <property type="entry name" value="Voltage-dep_anion_channel_sf"/>
</dbReference>
<evidence type="ECO:0000313" key="7">
    <source>
        <dbReference type="Proteomes" id="UP000813824"/>
    </source>
</evidence>
<name>A0A8K0UXR0_9AGAR</name>
<feature type="transmembrane region" description="Helical" evidence="5">
    <location>
        <begin position="115"/>
        <end position="137"/>
    </location>
</feature>
<evidence type="ECO:0000256" key="4">
    <source>
        <dbReference type="ARBA" id="ARBA00023136"/>
    </source>
</evidence>
<comment type="subcellular location">
    <subcellularLocation>
        <location evidence="1">Membrane</location>
        <topology evidence="1">Multi-pass membrane protein</topology>
    </subcellularLocation>
</comment>
<dbReference type="PANTHER" id="PTHR31162">
    <property type="entry name" value="MALIC ACID TRANSPORT PROTEIN-RELATED"/>
    <property type="match status" value="1"/>
</dbReference>
<feature type="transmembrane region" description="Helical" evidence="5">
    <location>
        <begin position="149"/>
        <end position="173"/>
    </location>
</feature>
<keyword evidence="7" id="KW-1185">Reference proteome</keyword>
<comment type="caution">
    <text evidence="6">The sequence shown here is derived from an EMBL/GenBank/DDBJ whole genome shotgun (WGS) entry which is preliminary data.</text>
</comment>
<dbReference type="Proteomes" id="UP000813824">
    <property type="component" value="Unassembled WGS sequence"/>
</dbReference>
<feature type="transmembrane region" description="Helical" evidence="5">
    <location>
        <begin position="295"/>
        <end position="323"/>
    </location>
</feature>
<keyword evidence="4 5" id="KW-0472">Membrane</keyword>
<protein>
    <submittedName>
        <fullName evidence="6">Voltage-dependent anion channel-domain-containing protein</fullName>
    </submittedName>
</protein>
<dbReference type="GO" id="GO:0015140">
    <property type="term" value="F:malate transmembrane transporter activity"/>
    <property type="evidence" value="ECO:0007669"/>
    <property type="project" value="InterPro"/>
</dbReference>
<dbReference type="GO" id="GO:0016020">
    <property type="term" value="C:membrane"/>
    <property type="evidence" value="ECO:0007669"/>
    <property type="project" value="UniProtKB-SubCell"/>
</dbReference>
<feature type="transmembrane region" description="Helical" evidence="5">
    <location>
        <begin position="364"/>
        <end position="389"/>
    </location>
</feature>